<dbReference type="InterPro" id="IPR023213">
    <property type="entry name" value="CAT-like_dom_sf"/>
</dbReference>
<feature type="domain" description="O-acyltransferase WSD1 C-terminal" evidence="12">
    <location>
        <begin position="305"/>
        <end position="448"/>
    </location>
</feature>
<dbReference type="OrthoDB" id="9810950at2"/>
<dbReference type="GO" id="GO:0004144">
    <property type="term" value="F:diacylglycerol O-acyltransferase activity"/>
    <property type="evidence" value="ECO:0007669"/>
    <property type="project" value="UniProtKB-EC"/>
</dbReference>
<dbReference type="Pfam" id="PF06974">
    <property type="entry name" value="WS_DGAT_C"/>
    <property type="match status" value="1"/>
</dbReference>
<keyword evidence="9 13" id="KW-0012">Acyltransferase</keyword>
<comment type="catalytic activity">
    <reaction evidence="10">
        <text>an acyl-CoA + a 1,2-diacyl-sn-glycerol = a triacyl-sn-glycerol + CoA</text>
        <dbReference type="Rhea" id="RHEA:10868"/>
        <dbReference type="ChEBI" id="CHEBI:17815"/>
        <dbReference type="ChEBI" id="CHEBI:57287"/>
        <dbReference type="ChEBI" id="CHEBI:58342"/>
        <dbReference type="ChEBI" id="CHEBI:64615"/>
        <dbReference type="EC" id="2.3.1.20"/>
    </reaction>
</comment>
<evidence type="ECO:0000256" key="2">
    <source>
        <dbReference type="ARBA" id="ARBA00005189"/>
    </source>
</evidence>
<feature type="domain" description="O-acyltransferase WSD1-like N-terminal" evidence="11">
    <location>
        <begin position="5"/>
        <end position="266"/>
    </location>
</feature>
<evidence type="ECO:0000259" key="12">
    <source>
        <dbReference type="Pfam" id="PF06974"/>
    </source>
</evidence>
<dbReference type="EC" id="2.3.1.20" evidence="4"/>
<dbReference type="Gene3D" id="3.30.559.10">
    <property type="entry name" value="Chloramphenicol acetyltransferase-like domain"/>
    <property type="match status" value="1"/>
</dbReference>
<evidence type="ECO:0000256" key="4">
    <source>
        <dbReference type="ARBA" id="ARBA00013244"/>
    </source>
</evidence>
<dbReference type="SUPFAM" id="SSF52777">
    <property type="entry name" value="CoA-dependent acyltransferases"/>
    <property type="match status" value="2"/>
</dbReference>
<dbReference type="RefSeq" id="WP_109720310.1">
    <property type="nucleotide sequence ID" value="NZ_QEQK01000007.1"/>
</dbReference>
<evidence type="ECO:0000256" key="3">
    <source>
        <dbReference type="ARBA" id="ARBA00009587"/>
    </source>
</evidence>
<accession>A0A363UL06</accession>
<reference evidence="13 14" key="1">
    <citation type="submission" date="2018-05" db="EMBL/GenBank/DDBJ databases">
        <title>Abyssibacter profundi OUC007T gen. nov., sp. nov, a marine bacterium isolated from seawater of the Mariana Trench.</title>
        <authorList>
            <person name="Zhou S."/>
        </authorList>
    </citation>
    <scope>NUCLEOTIDE SEQUENCE [LARGE SCALE GENOMIC DNA]</scope>
    <source>
        <strain evidence="13 14">OUC007</strain>
    </source>
</reference>
<dbReference type="AlphaFoldDB" id="A0A363UL06"/>
<keyword evidence="5" id="KW-0444">Lipid biosynthesis</keyword>
<dbReference type="EMBL" id="QEQK01000007">
    <property type="protein sequence ID" value="PWN56094.1"/>
    <property type="molecule type" value="Genomic_DNA"/>
</dbReference>
<dbReference type="GO" id="GO:0019432">
    <property type="term" value="P:triglyceride biosynthetic process"/>
    <property type="evidence" value="ECO:0007669"/>
    <property type="project" value="UniProtKB-UniPathway"/>
</dbReference>
<comment type="pathway">
    <text evidence="1">Glycerolipid metabolism; triacylglycerol biosynthesis.</text>
</comment>
<gene>
    <name evidence="13" type="ORF">DEH80_09805</name>
</gene>
<dbReference type="GO" id="GO:0071731">
    <property type="term" value="P:response to nitric oxide"/>
    <property type="evidence" value="ECO:0007669"/>
    <property type="project" value="TreeGrafter"/>
</dbReference>
<dbReference type="GO" id="GO:0005886">
    <property type="term" value="C:plasma membrane"/>
    <property type="evidence" value="ECO:0007669"/>
    <property type="project" value="TreeGrafter"/>
</dbReference>
<keyword evidence="6 13" id="KW-0808">Transferase</keyword>
<dbReference type="Proteomes" id="UP000251800">
    <property type="component" value="Unassembled WGS sequence"/>
</dbReference>
<proteinExistence type="inferred from homology"/>
<dbReference type="PANTHER" id="PTHR31650:SF1">
    <property type="entry name" value="WAX ESTER SYNTHASE_DIACYLGLYCEROL ACYLTRANSFERASE 4-RELATED"/>
    <property type="match status" value="1"/>
</dbReference>
<dbReference type="Gene3D" id="3.30.559.30">
    <property type="entry name" value="Nonribosomal peptide synthetase, condensation domain"/>
    <property type="match status" value="1"/>
</dbReference>
<evidence type="ECO:0000256" key="5">
    <source>
        <dbReference type="ARBA" id="ARBA00022516"/>
    </source>
</evidence>
<dbReference type="InterPro" id="IPR045034">
    <property type="entry name" value="O-acyltransferase_WSD1-like"/>
</dbReference>
<comment type="similarity">
    <text evidence="3">Belongs to the long-chain O-acyltransferase family.</text>
</comment>
<dbReference type="InterPro" id="IPR009721">
    <property type="entry name" value="O-acyltransferase_WSD1_C"/>
</dbReference>
<evidence type="ECO:0000313" key="13">
    <source>
        <dbReference type="EMBL" id="PWN56094.1"/>
    </source>
</evidence>
<comment type="pathway">
    <text evidence="2">Lipid metabolism.</text>
</comment>
<protein>
    <recommendedName>
        <fullName evidence="4">diacylglycerol O-acyltransferase</fullName>
        <ecNumber evidence="4">2.3.1.20</ecNumber>
    </recommendedName>
</protein>
<evidence type="ECO:0000256" key="8">
    <source>
        <dbReference type="ARBA" id="ARBA00023098"/>
    </source>
</evidence>
<dbReference type="GO" id="GO:0001666">
    <property type="term" value="P:response to hypoxia"/>
    <property type="evidence" value="ECO:0007669"/>
    <property type="project" value="TreeGrafter"/>
</dbReference>
<organism evidence="13 14">
    <name type="scientific">Abyssibacter profundi</name>
    <dbReference type="NCBI Taxonomy" id="2182787"/>
    <lineage>
        <taxon>Bacteria</taxon>
        <taxon>Pseudomonadati</taxon>
        <taxon>Pseudomonadota</taxon>
        <taxon>Gammaproteobacteria</taxon>
        <taxon>Chromatiales</taxon>
        <taxon>Oceanococcaceae</taxon>
        <taxon>Abyssibacter</taxon>
    </lineage>
</organism>
<dbReference type="UniPathway" id="UPA00282"/>
<evidence type="ECO:0000256" key="6">
    <source>
        <dbReference type="ARBA" id="ARBA00022679"/>
    </source>
</evidence>
<keyword evidence="8" id="KW-0443">Lipid metabolism</keyword>
<dbReference type="InterPro" id="IPR014292">
    <property type="entry name" value="Acyl_transf_WS/DGAT"/>
</dbReference>
<comment type="caution">
    <text evidence="13">The sequence shown here is derived from an EMBL/GenBank/DDBJ whole genome shotgun (WGS) entry which is preliminary data.</text>
</comment>
<keyword evidence="14" id="KW-1185">Reference proteome</keyword>
<dbReference type="Pfam" id="PF03007">
    <property type="entry name" value="WS_DGAT_cat"/>
    <property type="match status" value="1"/>
</dbReference>
<dbReference type="InterPro" id="IPR004255">
    <property type="entry name" value="O-acyltransferase_WSD1_N"/>
</dbReference>
<evidence type="ECO:0000259" key="11">
    <source>
        <dbReference type="Pfam" id="PF03007"/>
    </source>
</evidence>
<dbReference type="PANTHER" id="PTHR31650">
    <property type="entry name" value="O-ACYLTRANSFERASE (WSD1-LIKE) FAMILY PROTEIN"/>
    <property type="match status" value="1"/>
</dbReference>
<keyword evidence="7" id="KW-0319">Glycerol metabolism</keyword>
<evidence type="ECO:0000256" key="7">
    <source>
        <dbReference type="ARBA" id="ARBA00022798"/>
    </source>
</evidence>
<name>A0A363UL06_9GAMM</name>
<evidence type="ECO:0000256" key="1">
    <source>
        <dbReference type="ARBA" id="ARBA00004771"/>
    </source>
</evidence>
<dbReference type="GO" id="GO:0051701">
    <property type="term" value="P:biological process involved in interaction with host"/>
    <property type="evidence" value="ECO:0007669"/>
    <property type="project" value="TreeGrafter"/>
</dbReference>
<evidence type="ECO:0000256" key="9">
    <source>
        <dbReference type="ARBA" id="ARBA00023315"/>
    </source>
</evidence>
<dbReference type="NCBIfam" id="TIGR02946">
    <property type="entry name" value="acyl_WS_DGAT"/>
    <property type="match status" value="1"/>
</dbReference>
<evidence type="ECO:0000256" key="10">
    <source>
        <dbReference type="ARBA" id="ARBA00048109"/>
    </source>
</evidence>
<evidence type="ECO:0000313" key="14">
    <source>
        <dbReference type="Proteomes" id="UP000251800"/>
    </source>
</evidence>
<sequence length="451" mass="49648">MTPVNPMDLGFLLLERRNQPMHVGGLILARPPADAGPDYAQTLLRDMLAYQQPEAPFNQRLHRRAGVWCWTRDEEFDLDSHVYHLSLPEPGRIRELLALVSKLHSALLDRSKPLWEAYVIEGVQDGRIALYIKVHHALVDGVAAMKLMQRVTSTDPAATVVAPWAVPPRIRDAATPERSTTALTALADAASQFRRHAGSAKTVATEVLRSIRARKTDPDYVSVFQAPRSLFNQRISGSRRFAAQSYAMARIRDAADRHQATINDIVLAMCGSALRRYLLDLGELPDKPLVAMVPVSMRRDDSEGGNQVAMILANLATHLDDPLERLDTTVRSVNQSKQRFSRLSQGEILAYMTTVMAAHGANMALGINPGWQAFNVIISNVPGPPEPLYWNGAAVEGVYPVSIPIDGAALNITLNSYADSLEFGLIGCRRTLPHMQRLLGYLDDGLSTLGA</sequence>
<dbReference type="GO" id="GO:0006071">
    <property type="term" value="P:glycerol metabolic process"/>
    <property type="evidence" value="ECO:0007669"/>
    <property type="project" value="UniProtKB-KW"/>
</dbReference>